<keyword evidence="7" id="KW-0119">Carbohydrate metabolism</keyword>
<evidence type="ECO:0000256" key="4">
    <source>
        <dbReference type="ARBA" id="ARBA00022651"/>
    </source>
</evidence>
<evidence type="ECO:0000256" key="3">
    <source>
        <dbReference type="ARBA" id="ARBA00022525"/>
    </source>
</evidence>
<dbReference type="Gene3D" id="3.40.50.1820">
    <property type="entry name" value="alpha/beta hydrolase"/>
    <property type="match status" value="1"/>
</dbReference>
<accession>A0A9N8K164</accession>
<feature type="chain" id="PRO_5040124264" description="feruloyl esterase" evidence="10">
    <location>
        <begin position="21"/>
        <end position="516"/>
    </location>
</feature>
<dbReference type="GO" id="GO:0005576">
    <property type="term" value="C:extracellular region"/>
    <property type="evidence" value="ECO:0007669"/>
    <property type="project" value="UniProtKB-SubCell"/>
</dbReference>
<evidence type="ECO:0000256" key="1">
    <source>
        <dbReference type="ARBA" id="ARBA00004613"/>
    </source>
</evidence>
<dbReference type="Proteomes" id="UP000716446">
    <property type="component" value="Unassembled WGS sequence"/>
</dbReference>
<dbReference type="SUPFAM" id="SSF53474">
    <property type="entry name" value="alpha/beta-Hydrolases"/>
    <property type="match status" value="1"/>
</dbReference>
<evidence type="ECO:0000256" key="8">
    <source>
        <dbReference type="ARBA" id="ARBA00023326"/>
    </source>
</evidence>
<keyword evidence="5 10" id="KW-0732">Signal</keyword>
<feature type="signal peptide" evidence="10">
    <location>
        <begin position="1"/>
        <end position="20"/>
    </location>
</feature>
<keyword evidence="3" id="KW-0964">Secreted</keyword>
<dbReference type="InterPro" id="IPR043595">
    <property type="entry name" value="FaeB/C/D"/>
</dbReference>
<dbReference type="PANTHER" id="PTHR38050">
    <property type="match status" value="1"/>
</dbReference>
<sequence length="516" mass="55110">MKVFVLLSAAFAAVAQSAASTGCGNPLSPQLTRGGSSQTNTLSFTTSDGVVRSYLLHIPSSYDINTPAPIAFSYHGRTESPQDQENISGMSNETFNPNYLVVYPQGISLQWQGDPAAVGYDDVGFTLGLLANLSSTLCIDSSRVYAAGKSNGGGFAANVLACDTQASRLFAAFAGASGAYYQGTTDANCNDATVSIACNPGRYPVPIFTTHGDADTTIPYTGGGRRGRCLPSIPLFMTSWSTRNGLGSSNTSVSLYNNNVVRYDYGNDSFPQLSAHYYVHGLGHTWPSIAAGSSFDATPLLFAFWDKWTLDTTPYNFVNATPSATTTSSTRVSSTATPSSSVPAANMCPSVNGQLVTDSSGNTYKVTCSADNSVGSYANAQASASYLDCMNACDAAISAGCVGFTYVGGTNGVGSGWLFLFRTSVDSFMLTQKPGTCWLKRAWVPIQRPAATPSLQSGYLADHLQTVFHLLFKARRQHRRSVHLPPCLPPPLLRLYLVLLQTTRYTPTWLMEHNLW</sequence>
<organism evidence="11 12">
    <name type="scientific">Aureobasidium vineae</name>
    <dbReference type="NCBI Taxonomy" id="2773715"/>
    <lineage>
        <taxon>Eukaryota</taxon>
        <taxon>Fungi</taxon>
        <taxon>Dikarya</taxon>
        <taxon>Ascomycota</taxon>
        <taxon>Pezizomycotina</taxon>
        <taxon>Dothideomycetes</taxon>
        <taxon>Dothideomycetidae</taxon>
        <taxon>Dothideales</taxon>
        <taxon>Saccotheciaceae</taxon>
        <taxon>Aureobasidium</taxon>
    </lineage>
</organism>
<dbReference type="AlphaFoldDB" id="A0A9N8K164"/>
<evidence type="ECO:0000313" key="12">
    <source>
        <dbReference type="Proteomes" id="UP000716446"/>
    </source>
</evidence>
<evidence type="ECO:0000256" key="2">
    <source>
        <dbReference type="ARBA" id="ARBA00013091"/>
    </source>
</evidence>
<evidence type="ECO:0000256" key="6">
    <source>
        <dbReference type="ARBA" id="ARBA00022801"/>
    </source>
</evidence>
<dbReference type="GO" id="GO:0030600">
    <property type="term" value="F:feruloyl esterase activity"/>
    <property type="evidence" value="ECO:0007669"/>
    <property type="project" value="UniProtKB-EC"/>
</dbReference>
<evidence type="ECO:0000313" key="11">
    <source>
        <dbReference type="EMBL" id="CAD0095217.1"/>
    </source>
</evidence>
<dbReference type="EC" id="3.1.1.73" evidence="2"/>
<evidence type="ECO:0000256" key="9">
    <source>
        <dbReference type="ARBA" id="ARBA00034075"/>
    </source>
</evidence>
<protein>
    <recommendedName>
        <fullName evidence="2">feruloyl esterase</fullName>
        <ecNumber evidence="2">3.1.1.73</ecNumber>
    </recommendedName>
</protein>
<keyword evidence="6" id="KW-0378">Hydrolase</keyword>
<evidence type="ECO:0000256" key="10">
    <source>
        <dbReference type="SAM" id="SignalP"/>
    </source>
</evidence>
<gene>
    <name evidence="11" type="ORF">AWRI4619_LOCUS8697</name>
</gene>
<name>A0A9N8K164_9PEZI</name>
<comment type="subcellular location">
    <subcellularLocation>
        <location evidence="1">Secreted</location>
    </subcellularLocation>
</comment>
<proteinExistence type="predicted"/>
<dbReference type="InterPro" id="IPR029058">
    <property type="entry name" value="AB_hydrolase_fold"/>
</dbReference>
<dbReference type="GO" id="GO:0045493">
    <property type="term" value="P:xylan catabolic process"/>
    <property type="evidence" value="ECO:0007669"/>
    <property type="project" value="UniProtKB-KW"/>
</dbReference>
<reference evidence="11" key="1">
    <citation type="submission" date="2020-06" db="EMBL/GenBank/DDBJ databases">
        <authorList>
            <person name="Onetto C."/>
        </authorList>
    </citation>
    <scope>NUCLEOTIDE SEQUENCE</scope>
</reference>
<dbReference type="PANTHER" id="PTHR38050:SF2">
    <property type="entry name" value="FERULOYL ESTERASE C-RELATED"/>
    <property type="match status" value="1"/>
</dbReference>
<keyword evidence="8" id="KW-0624">Polysaccharide degradation</keyword>
<keyword evidence="12" id="KW-1185">Reference proteome</keyword>
<dbReference type="EMBL" id="CAIJEN010000015">
    <property type="protein sequence ID" value="CAD0095217.1"/>
    <property type="molecule type" value="Genomic_DNA"/>
</dbReference>
<evidence type="ECO:0000256" key="5">
    <source>
        <dbReference type="ARBA" id="ARBA00022729"/>
    </source>
</evidence>
<dbReference type="PROSITE" id="PS51257">
    <property type="entry name" value="PROKAR_LIPOPROTEIN"/>
    <property type="match status" value="1"/>
</dbReference>
<keyword evidence="4" id="KW-0858">Xylan degradation</keyword>
<comment type="caution">
    <text evidence="11">The sequence shown here is derived from an EMBL/GenBank/DDBJ whole genome shotgun (WGS) entry which is preliminary data.</text>
</comment>
<evidence type="ECO:0000256" key="7">
    <source>
        <dbReference type="ARBA" id="ARBA00023277"/>
    </source>
</evidence>
<comment type="catalytic activity">
    <reaction evidence="9">
        <text>feruloyl-polysaccharide + H2O = ferulate + polysaccharide.</text>
        <dbReference type="EC" id="3.1.1.73"/>
    </reaction>
</comment>